<keyword evidence="2 3" id="KW-0040">ANK repeat</keyword>
<name>A0A8K0T6K9_9PEZI</name>
<dbReference type="PRINTS" id="PR01415">
    <property type="entry name" value="ANKYRIN"/>
</dbReference>
<feature type="repeat" description="ANK" evidence="3">
    <location>
        <begin position="920"/>
        <end position="953"/>
    </location>
</feature>
<accession>A0A8K0T6K9</accession>
<dbReference type="InterPro" id="IPR050745">
    <property type="entry name" value="Multifunctional_regulatory"/>
</dbReference>
<dbReference type="Gene3D" id="1.25.40.20">
    <property type="entry name" value="Ankyrin repeat-containing domain"/>
    <property type="match status" value="2"/>
</dbReference>
<keyword evidence="1" id="KW-0677">Repeat</keyword>
<evidence type="ECO:0000256" key="2">
    <source>
        <dbReference type="ARBA" id="ARBA00023043"/>
    </source>
</evidence>
<reference evidence="6" key="1">
    <citation type="journal article" date="2021" name="Nat. Commun.">
        <title>Genetic determinants of endophytism in the Arabidopsis root mycobiome.</title>
        <authorList>
            <person name="Mesny F."/>
            <person name="Miyauchi S."/>
            <person name="Thiergart T."/>
            <person name="Pickel B."/>
            <person name="Atanasova L."/>
            <person name="Karlsson M."/>
            <person name="Huettel B."/>
            <person name="Barry K.W."/>
            <person name="Haridas S."/>
            <person name="Chen C."/>
            <person name="Bauer D."/>
            <person name="Andreopoulos W."/>
            <person name="Pangilinan J."/>
            <person name="LaButti K."/>
            <person name="Riley R."/>
            <person name="Lipzen A."/>
            <person name="Clum A."/>
            <person name="Drula E."/>
            <person name="Henrissat B."/>
            <person name="Kohler A."/>
            <person name="Grigoriev I.V."/>
            <person name="Martin F.M."/>
            <person name="Hacquard S."/>
        </authorList>
    </citation>
    <scope>NUCLEOTIDE SEQUENCE</scope>
    <source>
        <strain evidence="6">MPI-CAGE-AT-0016</strain>
    </source>
</reference>
<evidence type="ECO:0000256" key="3">
    <source>
        <dbReference type="PROSITE-ProRule" id="PRU00023"/>
    </source>
</evidence>
<evidence type="ECO:0000256" key="1">
    <source>
        <dbReference type="ARBA" id="ARBA00022737"/>
    </source>
</evidence>
<dbReference type="PROSITE" id="PS50088">
    <property type="entry name" value="ANK_REPEAT"/>
    <property type="match status" value="2"/>
</dbReference>
<proteinExistence type="predicted"/>
<comment type="caution">
    <text evidence="6">The sequence shown here is derived from an EMBL/GenBank/DDBJ whole genome shotgun (WGS) entry which is preliminary data.</text>
</comment>
<dbReference type="Pfam" id="PF14420">
    <property type="entry name" value="Clr5"/>
    <property type="match status" value="1"/>
</dbReference>
<evidence type="ECO:0000256" key="4">
    <source>
        <dbReference type="SAM" id="MobiDB-lite"/>
    </source>
</evidence>
<keyword evidence="7" id="KW-1185">Reference proteome</keyword>
<feature type="compositionally biased region" description="Basic and acidic residues" evidence="4">
    <location>
        <begin position="1111"/>
        <end position="1124"/>
    </location>
</feature>
<dbReference type="AlphaFoldDB" id="A0A8K0T6K9"/>
<dbReference type="PANTHER" id="PTHR24189">
    <property type="entry name" value="MYOTROPHIN"/>
    <property type="match status" value="1"/>
</dbReference>
<evidence type="ECO:0000313" key="6">
    <source>
        <dbReference type="EMBL" id="KAH7349828.1"/>
    </source>
</evidence>
<feature type="compositionally biased region" description="Basic and acidic residues" evidence="4">
    <location>
        <begin position="1084"/>
        <end position="1093"/>
    </location>
</feature>
<evidence type="ECO:0000259" key="5">
    <source>
        <dbReference type="Pfam" id="PF14420"/>
    </source>
</evidence>
<dbReference type="Pfam" id="PF12796">
    <property type="entry name" value="Ank_2"/>
    <property type="match status" value="2"/>
</dbReference>
<evidence type="ECO:0000313" key="7">
    <source>
        <dbReference type="Proteomes" id="UP000813385"/>
    </source>
</evidence>
<dbReference type="InterPro" id="IPR025676">
    <property type="entry name" value="Clr5_dom"/>
</dbReference>
<dbReference type="SUPFAM" id="SSF48403">
    <property type="entry name" value="Ankyrin repeat"/>
    <property type="match status" value="2"/>
</dbReference>
<dbReference type="PROSITE" id="PS50297">
    <property type="entry name" value="ANK_REP_REGION"/>
    <property type="match status" value="2"/>
</dbReference>
<dbReference type="Proteomes" id="UP000813385">
    <property type="component" value="Unassembled WGS sequence"/>
</dbReference>
<organism evidence="6 7">
    <name type="scientific">Plectosphaerella cucumerina</name>
    <dbReference type="NCBI Taxonomy" id="40658"/>
    <lineage>
        <taxon>Eukaryota</taxon>
        <taxon>Fungi</taxon>
        <taxon>Dikarya</taxon>
        <taxon>Ascomycota</taxon>
        <taxon>Pezizomycotina</taxon>
        <taxon>Sordariomycetes</taxon>
        <taxon>Hypocreomycetidae</taxon>
        <taxon>Glomerellales</taxon>
        <taxon>Plectosphaerellaceae</taxon>
        <taxon>Plectosphaerella</taxon>
    </lineage>
</organism>
<sequence length="1208" mass="134991">MPYAARISEATWYQHREFIRLRYLTDKRTLRDVRDELAEKGFSVTSSQLETRCKKWGFAKYLNKTTWQDISSLRANQDGEGSQIFVRGQQLGPRKIAKELKRRKLYHEGISTPLLLVQPTAKSAQSAPSTSSAATRAVACPDTSEYRDYKTIMIGDSNEHRVAAFGLLKSTERVHLLSKIINKIIDYNDSRTNWYKSDSFILEITGVVKLAKTTSLGLQPLEKSTRMFMSAISRLWKYVFNNIYQSETFERRGDNDDERFHLVVHWIMSILTNRTIRTIHYPSVTKCFQRAIKSGNVRVALLLWPLLEAIQSSHDTLTWKEIRPLAVLQTKANDLFIQKLLDSGSIGWIQLLLQSSAQYATTDNFRKLCASVISSPRLGQQIDVPDFWSASLIRRLIEGCVGAEPEDAAIEKFEFLISRIETLEPSHVTPATLMTAARHGSVRLLLALSRINQNLAERDKYGFSAIHVAADFGHLEACKWILQQSPEPQHDADSIFVTFFVTLGQGHYRAGQFLEEQFLAFHHQRQFSSAEWRALLCTCKLSKNGKSHDRLTFRVGHIDLKIRQPPGCILCAAAYRASFVGDVDSLQYYLDHGARIPLRSALFPENALNKSKYTTQITSERCIGSYRGSFRSGRSGSVCDRIKCAELLICHNGEPSQSDIMASLLAGDWYMTQILLNHRSSCDRVGDLLEAAICGQDLDCISGIRQMAGSIYHAGALCASVAFSGNSASMMDIALDLISQRAASDLGSKTESTAIFLAALQNDAELFRRLLTVIPSPNPSCSMGNLRNPFLSVAKPLRDVQAKIYNCITRLQKMFWQYGGRCPLLGLVAIYGRADSARALLEYGLQPSLHACDMAVEAQSRRALSILLHGQPPLRAWTPQGRISPLRSAVESFRHKGGNPDFSLVSQLLSAGADINLINDGKTPLWDAAGSGECLDLARFLIDQGAEVNARCVFFGNQWPTPLYHAIGRSGSAGMVELLLDRGADVNAPPAESYRSLTCLQMAVDRYDILEMLLSKSVRIDGDYRLDYILAVYIAQRGICSQAEARLKEYGSWGAEDNEILAIVKSHTRDGFLVKRPRIRKEVDSELSRRAGREAASTESPITSDDATGFETREAPESSTHEARGFSSREQSSSLQQGGEEPDWGLNTHSPLGFYDWSSGPFYDMPTPPGHGDEFDGWLNERGPRFIQPDFDSEYAWVKNGEDVTEIP</sequence>
<dbReference type="InterPro" id="IPR002110">
    <property type="entry name" value="Ankyrin_rpt"/>
</dbReference>
<feature type="compositionally biased region" description="Polar residues" evidence="4">
    <location>
        <begin position="1128"/>
        <end position="1137"/>
    </location>
</feature>
<dbReference type="SMART" id="SM00248">
    <property type="entry name" value="ANK"/>
    <property type="match status" value="7"/>
</dbReference>
<dbReference type="OrthoDB" id="539213at2759"/>
<protein>
    <recommendedName>
        <fullName evidence="5">Clr5 domain-containing protein</fullName>
    </recommendedName>
</protein>
<feature type="compositionally biased region" description="Polar residues" evidence="4">
    <location>
        <begin position="1097"/>
        <end position="1106"/>
    </location>
</feature>
<dbReference type="InterPro" id="IPR036770">
    <property type="entry name" value="Ankyrin_rpt-contain_sf"/>
</dbReference>
<feature type="domain" description="Clr5" evidence="5">
    <location>
        <begin position="9"/>
        <end position="60"/>
    </location>
</feature>
<dbReference type="EMBL" id="JAGPXD010000006">
    <property type="protein sequence ID" value="KAH7349828.1"/>
    <property type="molecule type" value="Genomic_DNA"/>
</dbReference>
<dbReference type="PANTHER" id="PTHR24189:SF50">
    <property type="entry name" value="ANKYRIN REPEAT AND SOCS BOX PROTEIN 2"/>
    <property type="match status" value="1"/>
</dbReference>
<feature type="repeat" description="ANK" evidence="3">
    <location>
        <begin position="958"/>
        <end position="991"/>
    </location>
</feature>
<feature type="region of interest" description="Disordered" evidence="4">
    <location>
        <begin position="1084"/>
        <end position="1147"/>
    </location>
</feature>
<gene>
    <name evidence="6" type="ORF">B0T11DRAFT_289972</name>
</gene>